<dbReference type="Proteomes" id="UP000824120">
    <property type="component" value="Chromosome 8"/>
</dbReference>
<protein>
    <submittedName>
        <fullName evidence="1">Uncharacterized protein</fullName>
    </submittedName>
</protein>
<comment type="caution">
    <text evidence="1">The sequence shown here is derived from an EMBL/GenBank/DDBJ whole genome shotgun (WGS) entry which is preliminary data.</text>
</comment>
<organism evidence="1 2">
    <name type="scientific">Solanum commersonii</name>
    <name type="common">Commerson's wild potato</name>
    <name type="synonym">Commerson's nightshade</name>
    <dbReference type="NCBI Taxonomy" id="4109"/>
    <lineage>
        <taxon>Eukaryota</taxon>
        <taxon>Viridiplantae</taxon>
        <taxon>Streptophyta</taxon>
        <taxon>Embryophyta</taxon>
        <taxon>Tracheophyta</taxon>
        <taxon>Spermatophyta</taxon>
        <taxon>Magnoliopsida</taxon>
        <taxon>eudicotyledons</taxon>
        <taxon>Gunneridae</taxon>
        <taxon>Pentapetalae</taxon>
        <taxon>asterids</taxon>
        <taxon>lamiids</taxon>
        <taxon>Solanales</taxon>
        <taxon>Solanaceae</taxon>
        <taxon>Solanoideae</taxon>
        <taxon>Solaneae</taxon>
        <taxon>Solanum</taxon>
    </lineage>
</organism>
<name>A0A9J5Y1U5_SOLCO</name>
<sequence>MDKGILVFTSGGVDSAVGEYVASHIGTPLTFVRFVELSCLSLSHVCISFIFILGACSAFGCDFDLCFFV</sequence>
<reference evidence="1 2" key="1">
    <citation type="submission" date="2020-09" db="EMBL/GenBank/DDBJ databases">
        <title>De no assembly of potato wild relative species, Solanum commersonii.</title>
        <authorList>
            <person name="Cho K."/>
        </authorList>
    </citation>
    <scope>NUCLEOTIDE SEQUENCE [LARGE SCALE GENOMIC DNA]</scope>
    <source>
        <strain evidence="1">LZ3.2</strain>
        <tissue evidence="1">Leaf</tissue>
    </source>
</reference>
<evidence type="ECO:0000313" key="1">
    <source>
        <dbReference type="EMBL" id="KAG5593504.1"/>
    </source>
</evidence>
<gene>
    <name evidence="1" type="ORF">H5410_044018</name>
</gene>
<evidence type="ECO:0000313" key="2">
    <source>
        <dbReference type="Proteomes" id="UP000824120"/>
    </source>
</evidence>
<dbReference type="AlphaFoldDB" id="A0A9J5Y1U5"/>
<accession>A0A9J5Y1U5</accession>
<dbReference type="EMBL" id="JACXVP010000008">
    <property type="protein sequence ID" value="KAG5593504.1"/>
    <property type="molecule type" value="Genomic_DNA"/>
</dbReference>
<keyword evidence="2" id="KW-1185">Reference proteome</keyword>
<proteinExistence type="predicted"/>